<dbReference type="KEGG" id="dpp:DICPUDRAFT_84930"/>
<dbReference type="GeneID" id="10506764"/>
<dbReference type="RefSeq" id="XP_003294458.1">
    <property type="nucleotide sequence ID" value="XM_003294410.1"/>
</dbReference>
<gene>
    <name evidence="1" type="ORF">DICPUDRAFT_84930</name>
</gene>
<organism evidence="1 2">
    <name type="scientific">Dictyostelium purpureum</name>
    <name type="common">Slime mold</name>
    <dbReference type="NCBI Taxonomy" id="5786"/>
    <lineage>
        <taxon>Eukaryota</taxon>
        <taxon>Amoebozoa</taxon>
        <taxon>Evosea</taxon>
        <taxon>Eumycetozoa</taxon>
        <taxon>Dictyostelia</taxon>
        <taxon>Dictyosteliales</taxon>
        <taxon>Dictyosteliaceae</taxon>
        <taxon>Dictyostelium</taxon>
    </lineage>
</organism>
<keyword evidence="2" id="KW-1185">Reference proteome</keyword>
<accession>F1A462</accession>
<evidence type="ECO:0000313" key="1">
    <source>
        <dbReference type="EMBL" id="EGC29016.1"/>
    </source>
</evidence>
<sequence length="216" mass="25508">MLKNKNSFSVNINNIKYNSNNKIDNPYLYEGVNGYVVYIQNILIHIVFKSKQIYFDPVTTIAQILFYFINNNICDFKDINENNIPKIIKKINHYKKFYIITDCFADGTPKNFFCMNNEELSDIKSFDHDFVAEYKILSTNYNHLKDGFLIKNFSGYFEIPTPPLKIEGNEDPEFSNISIIKKKEPECSNYNEIKTQILENIDKRFQKKNKKNNNMN</sequence>
<protein>
    <submittedName>
        <fullName evidence="1">Uncharacterized protein</fullName>
    </submittedName>
</protein>
<dbReference type="InParanoid" id="F1A462"/>
<dbReference type="EMBL" id="GL871500">
    <property type="protein sequence ID" value="EGC29016.1"/>
    <property type="molecule type" value="Genomic_DNA"/>
</dbReference>
<dbReference type="AlphaFoldDB" id="F1A462"/>
<evidence type="ECO:0000313" key="2">
    <source>
        <dbReference type="Proteomes" id="UP000001064"/>
    </source>
</evidence>
<name>F1A462_DICPU</name>
<proteinExistence type="predicted"/>
<reference evidence="2" key="1">
    <citation type="journal article" date="2011" name="Genome Biol.">
        <title>Comparative genomics of the social amoebae Dictyostelium discoideum and Dictyostelium purpureum.</title>
        <authorList>
            <consortium name="US DOE Joint Genome Institute (JGI-PGF)"/>
            <person name="Sucgang R."/>
            <person name="Kuo A."/>
            <person name="Tian X."/>
            <person name="Salerno W."/>
            <person name="Parikh A."/>
            <person name="Feasley C.L."/>
            <person name="Dalin E."/>
            <person name="Tu H."/>
            <person name="Huang E."/>
            <person name="Barry K."/>
            <person name="Lindquist E."/>
            <person name="Shapiro H."/>
            <person name="Bruce D."/>
            <person name="Schmutz J."/>
            <person name="Salamov A."/>
            <person name="Fey P."/>
            <person name="Gaudet P."/>
            <person name="Anjard C."/>
            <person name="Babu M.M."/>
            <person name="Basu S."/>
            <person name="Bushmanova Y."/>
            <person name="van der Wel H."/>
            <person name="Katoh-Kurasawa M."/>
            <person name="Dinh C."/>
            <person name="Coutinho P.M."/>
            <person name="Saito T."/>
            <person name="Elias M."/>
            <person name="Schaap P."/>
            <person name="Kay R.R."/>
            <person name="Henrissat B."/>
            <person name="Eichinger L."/>
            <person name="Rivero F."/>
            <person name="Putnam N.H."/>
            <person name="West C.M."/>
            <person name="Loomis W.F."/>
            <person name="Chisholm R.L."/>
            <person name="Shaulsky G."/>
            <person name="Strassmann J.E."/>
            <person name="Queller D.C."/>
            <person name="Kuspa A."/>
            <person name="Grigoriev I.V."/>
        </authorList>
    </citation>
    <scope>NUCLEOTIDE SEQUENCE [LARGE SCALE GENOMIC DNA]</scope>
    <source>
        <strain evidence="2">QSDP1</strain>
    </source>
</reference>
<dbReference type="VEuPathDB" id="AmoebaDB:DICPUDRAFT_84930"/>
<dbReference type="Proteomes" id="UP000001064">
    <property type="component" value="Unassembled WGS sequence"/>
</dbReference>